<dbReference type="OrthoDB" id="21539at2759"/>
<feature type="region of interest" description="Disordered" evidence="3">
    <location>
        <begin position="378"/>
        <end position="403"/>
    </location>
</feature>
<feature type="region of interest" description="Disordered" evidence="3">
    <location>
        <begin position="327"/>
        <end position="352"/>
    </location>
</feature>
<dbReference type="InterPro" id="IPR010920">
    <property type="entry name" value="LSM_dom_sf"/>
</dbReference>
<dbReference type="Proteomes" id="UP000237105">
    <property type="component" value="Unassembled WGS sequence"/>
</dbReference>
<feature type="compositionally biased region" description="Gly residues" evidence="3">
    <location>
        <begin position="555"/>
        <end position="586"/>
    </location>
</feature>
<feature type="short sequence motif" description="TFG box" evidence="2">
    <location>
        <begin position="530"/>
        <end position="550"/>
    </location>
</feature>
<evidence type="ECO:0000313" key="8">
    <source>
        <dbReference type="EMBL" id="PON37915.1"/>
    </source>
</evidence>
<evidence type="ECO:0000259" key="7">
    <source>
        <dbReference type="PROSITE" id="PS52002"/>
    </source>
</evidence>
<dbReference type="SMART" id="SM01271">
    <property type="entry name" value="LSM14"/>
    <property type="match status" value="1"/>
</dbReference>
<dbReference type="InterPro" id="IPR025761">
    <property type="entry name" value="FFD_box"/>
</dbReference>
<dbReference type="CDD" id="cd01736">
    <property type="entry name" value="LSm14_N"/>
    <property type="match status" value="1"/>
</dbReference>
<feature type="domain" description="Sm" evidence="7">
    <location>
        <begin position="11"/>
        <end position="94"/>
    </location>
</feature>
<dbReference type="PROSITE" id="PS52002">
    <property type="entry name" value="SM"/>
    <property type="match status" value="1"/>
</dbReference>
<evidence type="ECO:0000256" key="1">
    <source>
        <dbReference type="PROSITE-ProRule" id="PRU00846"/>
    </source>
</evidence>
<dbReference type="AlphaFoldDB" id="A0A2P5AMY9"/>
<protein>
    <submittedName>
        <fullName evidence="8">Lsm14-DFDF-FFD-domain containing protein</fullName>
    </submittedName>
</protein>
<evidence type="ECO:0000313" key="9">
    <source>
        <dbReference type="Proteomes" id="UP000237105"/>
    </source>
</evidence>
<dbReference type="InterPro" id="IPR019050">
    <property type="entry name" value="FDF_dom"/>
</dbReference>
<dbReference type="GO" id="GO:0003729">
    <property type="term" value="F:mRNA binding"/>
    <property type="evidence" value="ECO:0007669"/>
    <property type="project" value="TreeGrafter"/>
</dbReference>
<feature type="domain" description="DFDF" evidence="4">
    <location>
        <begin position="454"/>
        <end position="490"/>
    </location>
</feature>
<dbReference type="GO" id="GO:0033962">
    <property type="term" value="P:P-body assembly"/>
    <property type="evidence" value="ECO:0007669"/>
    <property type="project" value="TreeGrafter"/>
</dbReference>
<name>A0A2P5AMY9_PARAD</name>
<dbReference type="Pfam" id="PF12701">
    <property type="entry name" value="LSM14"/>
    <property type="match status" value="1"/>
</dbReference>
<dbReference type="PROSITE" id="PS51513">
    <property type="entry name" value="FFD"/>
    <property type="match status" value="1"/>
</dbReference>
<reference evidence="9" key="1">
    <citation type="submission" date="2016-06" db="EMBL/GenBank/DDBJ databases">
        <title>Parallel loss of symbiosis genes in relatives of nitrogen-fixing non-legume Parasponia.</title>
        <authorList>
            <person name="Van Velzen R."/>
            <person name="Holmer R."/>
            <person name="Bu F."/>
            <person name="Rutten L."/>
            <person name="Van Zeijl A."/>
            <person name="Liu W."/>
            <person name="Santuari L."/>
            <person name="Cao Q."/>
            <person name="Sharma T."/>
            <person name="Shen D."/>
            <person name="Roswanjaya Y."/>
            <person name="Wardhani T."/>
            <person name="Kalhor M.S."/>
            <person name="Jansen J."/>
            <person name="Van den Hoogen J."/>
            <person name="Gungor B."/>
            <person name="Hartog M."/>
            <person name="Hontelez J."/>
            <person name="Verver J."/>
            <person name="Yang W.-C."/>
            <person name="Schijlen E."/>
            <person name="Repin R."/>
            <person name="Schilthuizen M."/>
            <person name="Schranz E."/>
            <person name="Heidstra R."/>
            <person name="Miyata K."/>
            <person name="Fedorova E."/>
            <person name="Kohlen W."/>
            <person name="Bisseling T."/>
            <person name="Smit S."/>
            <person name="Geurts R."/>
        </authorList>
    </citation>
    <scope>NUCLEOTIDE SEQUENCE [LARGE SCALE GENOMIC DNA]</scope>
    <source>
        <strain evidence="9">cv. WU1-14</strain>
    </source>
</reference>
<dbReference type="GO" id="GO:0000932">
    <property type="term" value="C:P-body"/>
    <property type="evidence" value="ECO:0007669"/>
    <property type="project" value="TreeGrafter"/>
</dbReference>
<evidence type="ECO:0000259" key="4">
    <source>
        <dbReference type="PROSITE" id="PS51512"/>
    </source>
</evidence>
<comment type="caution">
    <text evidence="8">The sequence shown here is derived from an EMBL/GenBank/DDBJ whole genome shotgun (WGS) entry which is preliminary data.</text>
</comment>
<dbReference type="PANTHER" id="PTHR13586">
    <property type="entry name" value="SCD6 PROTEIN-RELATED"/>
    <property type="match status" value="1"/>
</dbReference>
<dbReference type="PROSITE" id="PS51512">
    <property type="entry name" value="DFDF"/>
    <property type="match status" value="1"/>
</dbReference>
<evidence type="ECO:0000256" key="2">
    <source>
        <dbReference type="PROSITE-ProRule" id="PRU00869"/>
    </source>
</evidence>
<dbReference type="Pfam" id="PF09532">
    <property type="entry name" value="FDF"/>
    <property type="match status" value="1"/>
</dbReference>
<proteinExistence type="predicted"/>
<dbReference type="InterPro" id="IPR025768">
    <property type="entry name" value="TFG_box"/>
</dbReference>
<feature type="short sequence motif" description="FFD box" evidence="1">
    <location>
        <begin position="508"/>
        <end position="523"/>
    </location>
</feature>
<dbReference type="InterPro" id="IPR025609">
    <property type="entry name" value="Lsm14-like_N"/>
</dbReference>
<feature type="compositionally biased region" description="Low complexity" evidence="3">
    <location>
        <begin position="382"/>
        <end position="403"/>
    </location>
</feature>
<feature type="region of interest" description="Disordered" evidence="3">
    <location>
        <begin position="489"/>
        <end position="509"/>
    </location>
</feature>
<feature type="domain" description="TFG box profile" evidence="6">
    <location>
        <begin position="530"/>
        <end position="550"/>
    </location>
</feature>
<feature type="compositionally biased region" description="Acidic residues" evidence="3">
    <location>
        <begin position="493"/>
        <end position="503"/>
    </location>
</feature>
<feature type="region of interest" description="Disordered" evidence="3">
    <location>
        <begin position="430"/>
        <end position="458"/>
    </location>
</feature>
<organism evidence="8 9">
    <name type="scientific">Parasponia andersonii</name>
    <name type="common">Sponia andersonii</name>
    <dbReference type="NCBI Taxonomy" id="3476"/>
    <lineage>
        <taxon>Eukaryota</taxon>
        <taxon>Viridiplantae</taxon>
        <taxon>Streptophyta</taxon>
        <taxon>Embryophyta</taxon>
        <taxon>Tracheophyta</taxon>
        <taxon>Spermatophyta</taxon>
        <taxon>Magnoliopsida</taxon>
        <taxon>eudicotyledons</taxon>
        <taxon>Gunneridae</taxon>
        <taxon>Pentapetalae</taxon>
        <taxon>rosids</taxon>
        <taxon>fabids</taxon>
        <taxon>Rosales</taxon>
        <taxon>Cannabaceae</taxon>
        <taxon>Parasponia</taxon>
    </lineage>
</organism>
<dbReference type="InterPro" id="IPR047575">
    <property type="entry name" value="Sm"/>
</dbReference>
<accession>A0A2P5AMY9</accession>
<dbReference type="InterPro" id="IPR025762">
    <property type="entry name" value="DFDF"/>
</dbReference>
<dbReference type="STRING" id="3476.A0A2P5AMY9"/>
<dbReference type="EMBL" id="JXTB01000513">
    <property type="protein sequence ID" value="PON37915.1"/>
    <property type="molecule type" value="Genomic_DNA"/>
</dbReference>
<dbReference type="SUPFAM" id="SSF50182">
    <property type="entry name" value="Sm-like ribonucleoproteins"/>
    <property type="match status" value="1"/>
</dbReference>
<dbReference type="Gene3D" id="2.30.30.100">
    <property type="match status" value="1"/>
</dbReference>
<evidence type="ECO:0000259" key="5">
    <source>
        <dbReference type="PROSITE" id="PS51513"/>
    </source>
</evidence>
<evidence type="ECO:0000259" key="6">
    <source>
        <dbReference type="PROSITE" id="PS51536"/>
    </source>
</evidence>
<feature type="domain" description="FFD box profile" evidence="5">
    <location>
        <begin position="508"/>
        <end position="523"/>
    </location>
</feature>
<gene>
    <name evidence="8" type="ORF">PanWU01x14_316610</name>
</gene>
<dbReference type="PROSITE" id="PS51536">
    <property type="entry name" value="TFG"/>
    <property type="match status" value="1"/>
</dbReference>
<keyword evidence="9" id="KW-1185">Reference proteome</keyword>
<feature type="region of interest" description="Disordered" evidence="3">
    <location>
        <begin position="548"/>
        <end position="599"/>
    </location>
</feature>
<evidence type="ECO:0000256" key="3">
    <source>
        <dbReference type="SAM" id="MobiDB-lite"/>
    </source>
</evidence>
<sequence>MAAAAEASRSSSNGSVDSYIGSLISLTSKSEIRYEGLLFNINSEESSIGLSNVRSFGTEGRIKDGLQVPPSDKVYEYILFRGSDIKDLQVKSSPTLQATPPVYDDPAIIQTHYPQATNPSVSLPSSSTGSIPDLSAHNPQIGLPRPTFPGSLPLYQPLGGLGSWGSPPSIPTTNGSAVAPMYWQGYYGSSNGFQPQQQSLFRPPPGLLVPSPLQQMTQQSTMSTLLPTGTSSMAAIKSSESSSALLPPLSMATPALQSSIFPAQSPSLSMTTLNLQSHMLPTQHSITVSDTSTNLIPNKVSTEALAIAASSLSFPFVSPLTNSLEKPTIQPPVSDEPITVPNSKMPVNASESSSVAVTSSSILNEGAKPTLITPGQLLQLGPSTVSSTQPPQTSQKDAEVVQVSSSELLSSQVGSDAQKPILPLPSPADYKPHASHTNPHYNYRGGHQRGRGNRTSRPVTRFTEDFDFTAMNEKFNKDEIWDDLGKTSKALEDGNESQDEDDAGSSNPVYVKDDFFDALSCDALHRGSQSGRTRFSEQRKKDAETFGFMPRHVGGRGGYGARRGGQGYGRGGRSNGAYHGRGYGHVGRGRVHNYPGRGT</sequence>
<dbReference type="GO" id="GO:0034063">
    <property type="term" value="P:stress granule assembly"/>
    <property type="evidence" value="ECO:0007669"/>
    <property type="project" value="TreeGrafter"/>
</dbReference>
<dbReference type="PANTHER" id="PTHR13586:SF16">
    <property type="entry name" value="PROTEIN DECAPPING 5-LIKE"/>
    <property type="match status" value="1"/>
</dbReference>
<dbReference type="SMART" id="SM01199">
    <property type="entry name" value="FDF"/>
    <property type="match status" value="1"/>
</dbReference>